<comment type="caution">
    <text evidence="13">The sequence shown here is derived from an EMBL/GenBank/DDBJ whole genome shotgun (WGS) entry which is preliminary data.</text>
</comment>
<dbReference type="CDD" id="cd06163">
    <property type="entry name" value="S2P-M50_PDZ_RseP-like"/>
    <property type="match status" value="1"/>
</dbReference>
<evidence type="ECO:0000313" key="13">
    <source>
        <dbReference type="EMBL" id="KJU87749.1"/>
    </source>
</evidence>
<comment type="subcellular location">
    <subcellularLocation>
        <location evidence="2">Membrane</location>
        <topology evidence="2">Multi-pass membrane protein</topology>
    </subcellularLocation>
</comment>
<dbReference type="Proteomes" id="UP000033423">
    <property type="component" value="Unassembled WGS sequence"/>
</dbReference>
<evidence type="ECO:0000256" key="4">
    <source>
        <dbReference type="ARBA" id="ARBA00022670"/>
    </source>
</evidence>
<dbReference type="InterPro" id="IPR001478">
    <property type="entry name" value="PDZ"/>
</dbReference>
<dbReference type="CDD" id="cd23081">
    <property type="entry name" value="cpPDZ_EcRseP-like"/>
    <property type="match status" value="1"/>
</dbReference>
<dbReference type="GO" id="GO:0016020">
    <property type="term" value="C:membrane"/>
    <property type="evidence" value="ECO:0007669"/>
    <property type="project" value="UniProtKB-SubCell"/>
</dbReference>
<reference evidence="13 14" key="1">
    <citation type="submission" date="2015-02" db="EMBL/GenBank/DDBJ databases">
        <title>Single-cell genomics of uncultivated deep-branching MTB reveals a conserved set of magnetosome genes.</title>
        <authorList>
            <person name="Kolinko S."/>
            <person name="Richter M."/>
            <person name="Glockner F.O."/>
            <person name="Brachmann A."/>
            <person name="Schuler D."/>
        </authorList>
    </citation>
    <scope>NUCLEOTIDE SEQUENCE [LARGE SCALE GENOMIC DNA]</scope>
    <source>
        <strain evidence="13">TM-1</strain>
    </source>
</reference>
<keyword evidence="11" id="KW-0479">Metal-binding</keyword>
<gene>
    <name evidence="13" type="ORF">MBAV_000058</name>
</gene>
<dbReference type="AlphaFoldDB" id="A0A0F3H0K1"/>
<dbReference type="PATRIC" id="fig|29290.4.peg.77"/>
<evidence type="ECO:0000256" key="8">
    <source>
        <dbReference type="ARBA" id="ARBA00022989"/>
    </source>
</evidence>
<evidence type="ECO:0000313" key="14">
    <source>
        <dbReference type="Proteomes" id="UP000033423"/>
    </source>
</evidence>
<dbReference type="InterPro" id="IPR041489">
    <property type="entry name" value="PDZ_6"/>
</dbReference>
<keyword evidence="6 11" id="KW-0378">Hydrolase</keyword>
<comment type="similarity">
    <text evidence="3 11">Belongs to the peptidase M50B family.</text>
</comment>
<dbReference type="SUPFAM" id="SSF50156">
    <property type="entry name" value="PDZ domain-like"/>
    <property type="match status" value="1"/>
</dbReference>
<evidence type="ECO:0000259" key="12">
    <source>
        <dbReference type="PROSITE" id="PS50106"/>
    </source>
</evidence>
<dbReference type="Pfam" id="PF17820">
    <property type="entry name" value="PDZ_6"/>
    <property type="match status" value="1"/>
</dbReference>
<evidence type="ECO:0000256" key="3">
    <source>
        <dbReference type="ARBA" id="ARBA00007931"/>
    </source>
</evidence>
<evidence type="ECO:0000256" key="10">
    <source>
        <dbReference type="ARBA" id="ARBA00023136"/>
    </source>
</evidence>
<dbReference type="SMART" id="SM00228">
    <property type="entry name" value="PDZ"/>
    <property type="match status" value="1"/>
</dbReference>
<keyword evidence="4 13" id="KW-0645">Protease</keyword>
<dbReference type="PANTHER" id="PTHR42837:SF2">
    <property type="entry name" value="MEMBRANE METALLOPROTEASE ARASP2, CHLOROPLASTIC-RELATED"/>
    <property type="match status" value="1"/>
</dbReference>
<dbReference type="Gene3D" id="2.30.42.10">
    <property type="match status" value="1"/>
</dbReference>
<evidence type="ECO:0000256" key="9">
    <source>
        <dbReference type="ARBA" id="ARBA00023049"/>
    </source>
</evidence>
<evidence type="ECO:0000256" key="1">
    <source>
        <dbReference type="ARBA" id="ARBA00001947"/>
    </source>
</evidence>
<evidence type="ECO:0000256" key="11">
    <source>
        <dbReference type="RuleBase" id="RU362031"/>
    </source>
</evidence>
<evidence type="ECO:0000256" key="5">
    <source>
        <dbReference type="ARBA" id="ARBA00022692"/>
    </source>
</evidence>
<comment type="cofactor">
    <cofactor evidence="1 11">
        <name>Zn(2+)</name>
        <dbReference type="ChEBI" id="CHEBI:29105"/>
    </cofactor>
</comment>
<dbReference type="PANTHER" id="PTHR42837">
    <property type="entry name" value="REGULATOR OF SIGMA-E PROTEASE RSEP"/>
    <property type="match status" value="1"/>
</dbReference>
<dbReference type="Pfam" id="PF02163">
    <property type="entry name" value="Peptidase_M50"/>
    <property type="match status" value="1"/>
</dbReference>
<evidence type="ECO:0000256" key="6">
    <source>
        <dbReference type="ARBA" id="ARBA00022801"/>
    </source>
</evidence>
<evidence type="ECO:0000256" key="2">
    <source>
        <dbReference type="ARBA" id="ARBA00004141"/>
    </source>
</evidence>
<keyword evidence="7 11" id="KW-0862">Zinc</keyword>
<dbReference type="InterPro" id="IPR004387">
    <property type="entry name" value="Pept_M50_Zn"/>
</dbReference>
<feature type="transmembrane region" description="Helical" evidence="11">
    <location>
        <begin position="94"/>
        <end position="116"/>
    </location>
</feature>
<keyword evidence="10 11" id="KW-0472">Membrane</keyword>
<dbReference type="EC" id="3.4.24.-" evidence="11"/>
<keyword evidence="8 11" id="KW-1133">Transmembrane helix</keyword>
<dbReference type="GO" id="GO:0006508">
    <property type="term" value="P:proteolysis"/>
    <property type="evidence" value="ECO:0007669"/>
    <property type="project" value="UniProtKB-KW"/>
</dbReference>
<keyword evidence="14" id="KW-1185">Reference proteome</keyword>
<dbReference type="NCBIfam" id="TIGR00054">
    <property type="entry name" value="RIP metalloprotease RseP"/>
    <property type="match status" value="1"/>
</dbReference>
<accession>A0A0F3H0K1</accession>
<keyword evidence="9 11" id="KW-0482">Metalloprotease</keyword>
<feature type="domain" description="PDZ" evidence="12">
    <location>
        <begin position="126"/>
        <end position="173"/>
    </location>
</feature>
<protein>
    <recommendedName>
        <fullName evidence="11">Zinc metalloprotease</fullName>
        <ecNumber evidence="11">3.4.24.-</ecNumber>
    </recommendedName>
</protein>
<organism evidence="13 14">
    <name type="scientific">Candidatus Magnetobacterium bavaricum</name>
    <dbReference type="NCBI Taxonomy" id="29290"/>
    <lineage>
        <taxon>Bacteria</taxon>
        <taxon>Pseudomonadati</taxon>
        <taxon>Nitrospirota</taxon>
        <taxon>Thermodesulfovibrionia</taxon>
        <taxon>Thermodesulfovibrionales</taxon>
        <taxon>Candidatus Magnetobacteriaceae</taxon>
        <taxon>Candidatus Magnetobacterium</taxon>
    </lineage>
</organism>
<feature type="transmembrane region" description="Helical" evidence="11">
    <location>
        <begin position="326"/>
        <end position="344"/>
    </location>
</feature>
<dbReference type="PROSITE" id="PS50106">
    <property type="entry name" value="PDZ"/>
    <property type="match status" value="1"/>
</dbReference>
<dbReference type="EMBL" id="LACI01000033">
    <property type="protein sequence ID" value="KJU87749.1"/>
    <property type="molecule type" value="Genomic_DNA"/>
</dbReference>
<evidence type="ECO:0000256" key="7">
    <source>
        <dbReference type="ARBA" id="ARBA00022833"/>
    </source>
</evidence>
<name>A0A0F3H0K1_9BACT</name>
<feature type="transmembrane region" description="Helical" evidence="11">
    <location>
        <begin position="272"/>
        <end position="290"/>
    </location>
</feature>
<dbReference type="GO" id="GO:0004222">
    <property type="term" value="F:metalloendopeptidase activity"/>
    <property type="evidence" value="ECO:0007669"/>
    <property type="project" value="InterPro"/>
</dbReference>
<keyword evidence="5 11" id="KW-0812">Transmembrane</keyword>
<sequence length="358" mass="38862">MTAVYAILLIGILIFVHELGHFIFAKLVGIKVLKFSLGLGPAVISRKYGETTYQLSAFPIGGFVKMHGEDQDQDNAELEEPERSFAAQSVFKRFLVVSAGSVFNLLFAALVFSIVLMTGIPKMKAVIGDVLPNSPAKLAGLMKGDIVTGINGKTLKHWDNLTGIIHDNAEKSLAVSIKRGTDNIVIHVTPKKNVTKDIFGQDIEVGLIGISPSGDSEIERYGFFQAIYTGFARTWDVISLTLLSVVKLIQRVVPAETIGGPIMIFQLAGKQATSGFISFLTFMAVISINLGVFNLFPIPILDGGHIVYLVIEGIRKKPLSAQAMAITQKVGLVLLLVLMVFAVYNDVLRLLGKSPMPY</sequence>
<proteinExistence type="inferred from homology"/>
<dbReference type="InterPro" id="IPR036034">
    <property type="entry name" value="PDZ_sf"/>
</dbReference>
<dbReference type="GO" id="GO:0046872">
    <property type="term" value="F:metal ion binding"/>
    <property type="evidence" value="ECO:0007669"/>
    <property type="project" value="UniProtKB-KW"/>
</dbReference>
<dbReference type="InterPro" id="IPR008915">
    <property type="entry name" value="Peptidase_M50"/>
</dbReference>